<comment type="caution">
    <text evidence="1">The sequence shown here is derived from an EMBL/GenBank/DDBJ whole genome shotgun (WGS) entry which is preliminary data.</text>
</comment>
<accession>A0ABU4X1P6</accession>
<evidence type="ECO:0000313" key="2">
    <source>
        <dbReference type="Proteomes" id="UP001272097"/>
    </source>
</evidence>
<dbReference type="RefSeq" id="WP_320216219.1">
    <property type="nucleotide sequence ID" value="NZ_JAVIIS010000035.1"/>
</dbReference>
<dbReference type="EMBL" id="JAVIIS010000035">
    <property type="protein sequence ID" value="MDX8442229.1"/>
    <property type="molecule type" value="Genomic_DNA"/>
</dbReference>
<reference evidence="1 2" key="1">
    <citation type="submission" date="2023-08" db="EMBL/GenBank/DDBJ databases">
        <title>Implementing the SeqCode for naming new Mesorhizobium species isolated from Vachellia karroo root nodules.</title>
        <authorList>
            <person name="Van Lill M."/>
        </authorList>
    </citation>
    <scope>NUCLEOTIDE SEQUENCE [LARGE SCALE GENOMIC DNA]</scope>
    <source>
        <strain evidence="1 2">VK3E</strain>
    </source>
</reference>
<name>A0ABU4X1P6_9HYPH</name>
<keyword evidence="2" id="KW-1185">Reference proteome</keyword>
<gene>
    <name evidence="1" type="ORF">RFM51_21815</name>
</gene>
<evidence type="ECO:0000313" key="1">
    <source>
        <dbReference type="EMBL" id="MDX8442229.1"/>
    </source>
</evidence>
<organism evidence="1 2">
    <name type="scientific">Mesorhizobium australafricanum</name>
    <dbReference type="NCBI Taxonomy" id="3072311"/>
    <lineage>
        <taxon>Bacteria</taxon>
        <taxon>Pseudomonadati</taxon>
        <taxon>Pseudomonadota</taxon>
        <taxon>Alphaproteobacteria</taxon>
        <taxon>Hyphomicrobiales</taxon>
        <taxon>Phyllobacteriaceae</taxon>
        <taxon>Mesorhizobium</taxon>
    </lineage>
</organism>
<dbReference type="Proteomes" id="UP001272097">
    <property type="component" value="Unassembled WGS sequence"/>
</dbReference>
<protein>
    <submittedName>
        <fullName evidence="1">Uncharacterized protein</fullName>
    </submittedName>
</protein>
<sequence>MLRTLWGVADPEQLASLGKLLEEYAKEMGISGDDEARKRLAARIMGLFNEGVTAPEDIRRRLDSSQQAV</sequence>
<proteinExistence type="predicted"/>